<proteinExistence type="predicted"/>
<gene>
    <name evidence="2" type="ORF">CYCCA115_LOCUS11327</name>
</gene>
<keyword evidence="1" id="KW-0732">Signal</keyword>
<sequence length="130" mass="14094">MWSSSHQRILFLILSFLVILSSTLVGAQDKPSCLDYSKGAYAGNVTSQQECRTACETAEGLPEPDFKTSTCDDGSDVNGTNYKCDCKRCDSSNANCERRQLCIDEICSSGTSKGVMMVGLMAMVVAYMMA</sequence>
<dbReference type="AlphaFoldDB" id="A0AAD2FPL9"/>
<organism evidence="2 3">
    <name type="scientific">Cylindrotheca closterium</name>
    <dbReference type="NCBI Taxonomy" id="2856"/>
    <lineage>
        <taxon>Eukaryota</taxon>
        <taxon>Sar</taxon>
        <taxon>Stramenopiles</taxon>
        <taxon>Ochrophyta</taxon>
        <taxon>Bacillariophyta</taxon>
        <taxon>Bacillariophyceae</taxon>
        <taxon>Bacillariophycidae</taxon>
        <taxon>Bacillariales</taxon>
        <taxon>Bacillariaceae</taxon>
        <taxon>Cylindrotheca</taxon>
    </lineage>
</organism>
<feature type="chain" id="PRO_5042092120" evidence="1">
    <location>
        <begin position="28"/>
        <end position="130"/>
    </location>
</feature>
<evidence type="ECO:0000313" key="2">
    <source>
        <dbReference type="EMBL" id="CAJ1947825.1"/>
    </source>
</evidence>
<dbReference type="Proteomes" id="UP001295423">
    <property type="component" value="Unassembled WGS sequence"/>
</dbReference>
<evidence type="ECO:0000256" key="1">
    <source>
        <dbReference type="SAM" id="SignalP"/>
    </source>
</evidence>
<name>A0AAD2FPL9_9STRA</name>
<feature type="signal peptide" evidence="1">
    <location>
        <begin position="1"/>
        <end position="27"/>
    </location>
</feature>
<evidence type="ECO:0000313" key="3">
    <source>
        <dbReference type="Proteomes" id="UP001295423"/>
    </source>
</evidence>
<dbReference type="EMBL" id="CAKOGP040001736">
    <property type="protein sequence ID" value="CAJ1947825.1"/>
    <property type="molecule type" value="Genomic_DNA"/>
</dbReference>
<reference evidence="2" key="1">
    <citation type="submission" date="2023-08" db="EMBL/GenBank/DDBJ databases">
        <authorList>
            <person name="Audoor S."/>
            <person name="Bilcke G."/>
        </authorList>
    </citation>
    <scope>NUCLEOTIDE SEQUENCE</scope>
</reference>
<accession>A0AAD2FPL9</accession>
<comment type="caution">
    <text evidence="2">The sequence shown here is derived from an EMBL/GenBank/DDBJ whole genome shotgun (WGS) entry which is preliminary data.</text>
</comment>
<protein>
    <submittedName>
        <fullName evidence="2">Uncharacterized protein</fullName>
    </submittedName>
</protein>
<keyword evidence="3" id="KW-1185">Reference proteome</keyword>